<keyword evidence="4" id="KW-1185">Reference proteome</keyword>
<feature type="domain" description="HTH myb-type" evidence="2">
    <location>
        <begin position="73"/>
        <end position="119"/>
    </location>
</feature>
<dbReference type="SUPFAM" id="SSF46689">
    <property type="entry name" value="Homeodomain-like"/>
    <property type="match status" value="1"/>
</dbReference>
<dbReference type="Proteomes" id="UP001470230">
    <property type="component" value="Unassembled WGS sequence"/>
</dbReference>
<dbReference type="Gene3D" id="1.10.10.60">
    <property type="entry name" value="Homeodomain-like"/>
    <property type="match status" value="1"/>
</dbReference>
<reference evidence="3 4" key="1">
    <citation type="submission" date="2024-04" db="EMBL/GenBank/DDBJ databases">
        <title>Tritrichomonas musculus Genome.</title>
        <authorList>
            <person name="Alves-Ferreira E."/>
            <person name="Grigg M."/>
            <person name="Lorenzi H."/>
            <person name="Galac M."/>
        </authorList>
    </citation>
    <scope>NUCLEOTIDE SEQUENCE [LARGE SCALE GENOMIC DNA]</scope>
    <source>
        <strain evidence="3 4">EAF2021</strain>
    </source>
</reference>
<evidence type="ECO:0000259" key="1">
    <source>
        <dbReference type="PROSITE" id="PS50090"/>
    </source>
</evidence>
<name>A0ABR2JK87_9EUKA</name>
<evidence type="ECO:0000313" key="3">
    <source>
        <dbReference type="EMBL" id="KAK8878315.1"/>
    </source>
</evidence>
<dbReference type="EMBL" id="JAPFFF010000011">
    <property type="protein sequence ID" value="KAK8878315.1"/>
    <property type="molecule type" value="Genomic_DNA"/>
</dbReference>
<dbReference type="SMART" id="SM00717">
    <property type="entry name" value="SANT"/>
    <property type="match status" value="1"/>
</dbReference>
<dbReference type="PROSITE" id="PS50090">
    <property type="entry name" value="MYB_LIKE"/>
    <property type="match status" value="1"/>
</dbReference>
<evidence type="ECO:0000313" key="4">
    <source>
        <dbReference type="Proteomes" id="UP001470230"/>
    </source>
</evidence>
<evidence type="ECO:0000259" key="2">
    <source>
        <dbReference type="PROSITE" id="PS51294"/>
    </source>
</evidence>
<proteinExistence type="predicted"/>
<comment type="caution">
    <text evidence="3">The sequence shown here is derived from an EMBL/GenBank/DDBJ whole genome shotgun (WGS) entry which is preliminary data.</text>
</comment>
<accession>A0ABR2JK87</accession>
<protein>
    <submittedName>
        <fullName evidence="3">Myb- protein B</fullName>
    </submittedName>
</protein>
<dbReference type="CDD" id="cd00167">
    <property type="entry name" value="SANT"/>
    <property type="match status" value="1"/>
</dbReference>
<gene>
    <name evidence="3" type="ORF">M9Y10_005080</name>
</gene>
<sequence>MNSHKKKSTAQIWIKLVIAKNGESITEELRQGMSKLGDYNISPNPDITLLKVDQLIEFYDPTIDDCPVEFYARRPFTIEEDIKLLNLVNQLGNKWKKMEPLFEQRTAVSLRNRWTYLRK</sequence>
<dbReference type="InterPro" id="IPR009057">
    <property type="entry name" value="Homeodomain-like_sf"/>
</dbReference>
<dbReference type="InterPro" id="IPR017930">
    <property type="entry name" value="Myb_dom"/>
</dbReference>
<dbReference type="InterPro" id="IPR001005">
    <property type="entry name" value="SANT/Myb"/>
</dbReference>
<dbReference type="Pfam" id="PF00249">
    <property type="entry name" value="Myb_DNA-binding"/>
    <property type="match status" value="1"/>
</dbReference>
<dbReference type="PROSITE" id="PS51294">
    <property type="entry name" value="HTH_MYB"/>
    <property type="match status" value="1"/>
</dbReference>
<organism evidence="3 4">
    <name type="scientific">Tritrichomonas musculus</name>
    <dbReference type="NCBI Taxonomy" id="1915356"/>
    <lineage>
        <taxon>Eukaryota</taxon>
        <taxon>Metamonada</taxon>
        <taxon>Parabasalia</taxon>
        <taxon>Tritrichomonadida</taxon>
        <taxon>Tritrichomonadidae</taxon>
        <taxon>Tritrichomonas</taxon>
    </lineage>
</organism>
<feature type="domain" description="Myb-like" evidence="1">
    <location>
        <begin position="73"/>
        <end position="118"/>
    </location>
</feature>